<proteinExistence type="predicted"/>
<sequence length="111" mass="13019">MPSADLVEDDQRLCLIGRVLTGSVVHFPSMRNTLVDLWHPLGETKISAKRMERVKMKCGFINDIDVGAYRSWRGLFLGWKRDCTIQLRNISHSHIDMELQEEDRRTSWRFT</sequence>
<evidence type="ECO:0000313" key="1">
    <source>
        <dbReference type="EMBL" id="MBA0758080.1"/>
    </source>
</evidence>
<dbReference type="Proteomes" id="UP000593568">
    <property type="component" value="Unassembled WGS sequence"/>
</dbReference>
<reference evidence="1 2" key="1">
    <citation type="journal article" date="2019" name="Genome Biol. Evol.">
        <title>Insights into the evolution of the New World diploid cottons (Gossypium, subgenus Houzingenia) based on genome sequencing.</title>
        <authorList>
            <person name="Grover C.E."/>
            <person name="Arick M.A. 2nd"/>
            <person name="Thrash A."/>
            <person name="Conover J.L."/>
            <person name="Sanders W.S."/>
            <person name="Peterson D.G."/>
            <person name="Frelichowski J.E."/>
            <person name="Scheffler J.A."/>
            <person name="Scheffler B.E."/>
            <person name="Wendel J.F."/>
        </authorList>
    </citation>
    <scope>NUCLEOTIDE SEQUENCE [LARGE SCALE GENOMIC DNA]</scope>
    <source>
        <strain evidence="1">8</strain>
        <tissue evidence="1">Leaf</tissue>
    </source>
</reference>
<comment type="caution">
    <text evidence="1">The sequence shown here is derived from an EMBL/GenBank/DDBJ whole genome shotgun (WGS) entry which is preliminary data.</text>
</comment>
<accession>A0A7J9DBJ3</accession>
<organism evidence="1 2">
    <name type="scientific">Gossypium trilobum</name>
    <dbReference type="NCBI Taxonomy" id="34281"/>
    <lineage>
        <taxon>Eukaryota</taxon>
        <taxon>Viridiplantae</taxon>
        <taxon>Streptophyta</taxon>
        <taxon>Embryophyta</taxon>
        <taxon>Tracheophyta</taxon>
        <taxon>Spermatophyta</taxon>
        <taxon>Magnoliopsida</taxon>
        <taxon>eudicotyledons</taxon>
        <taxon>Gunneridae</taxon>
        <taxon>Pentapetalae</taxon>
        <taxon>rosids</taxon>
        <taxon>malvids</taxon>
        <taxon>Malvales</taxon>
        <taxon>Malvaceae</taxon>
        <taxon>Malvoideae</taxon>
        <taxon>Gossypium</taxon>
    </lineage>
</organism>
<evidence type="ECO:0000313" key="2">
    <source>
        <dbReference type="Proteomes" id="UP000593568"/>
    </source>
</evidence>
<gene>
    <name evidence="1" type="ORF">Gotri_021106</name>
</gene>
<name>A0A7J9DBJ3_9ROSI</name>
<protein>
    <recommendedName>
        <fullName evidence="3">DUF4283 domain-containing protein</fullName>
    </recommendedName>
</protein>
<evidence type="ECO:0008006" key="3">
    <source>
        <dbReference type="Google" id="ProtNLM"/>
    </source>
</evidence>
<keyword evidence="2" id="KW-1185">Reference proteome</keyword>
<dbReference type="AlphaFoldDB" id="A0A7J9DBJ3"/>
<dbReference type="EMBL" id="JABEZW010000001">
    <property type="protein sequence ID" value="MBA0758080.1"/>
    <property type="molecule type" value="Genomic_DNA"/>
</dbReference>